<dbReference type="AlphaFoldDB" id="A0AAU9DDU2"/>
<dbReference type="EMBL" id="AP026802">
    <property type="protein sequence ID" value="BDR57990.1"/>
    <property type="molecule type" value="Genomic_DNA"/>
</dbReference>
<evidence type="ECO:0000313" key="1">
    <source>
        <dbReference type="EMBL" id="BDR57990.1"/>
    </source>
</evidence>
<organism evidence="1 2">
    <name type="scientific">Xylocopilactobacillus apicola</name>
    <dbReference type="NCBI Taxonomy" id="2932184"/>
    <lineage>
        <taxon>Bacteria</taxon>
        <taxon>Bacillati</taxon>
        <taxon>Bacillota</taxon>
        <taxon>Bacilli</taxon>
        <taxon>Lactobacillales</taxon>
        <taxon>Lactobacillaceae</taxon>
        <taxon>Xylocopilactobacillus</taxon>
    </lineage>
</organism>
<proteinExistence type="predicted"/>
<gene>
    <name evidence="1" type="ORF">XA3_04310</name>
</gene>
<protein>
    <submittedName>
        <fullName evidence="1">Uncharacterized protein</fullName>
    </submittedName>
</protein>
<dbReference type="KEGG" id="xap:XA3_04310"/>
<evidence type="ECO:0000313" key="2">
    <source>
        <dbReference type="Proteomes" id="UP001321861"/>
    </source>
</evidence>
<dbReference type="RefSeq" id="WP_317635914.1">
    <property type="nucleotide sequence ID" value="NZ_AP026802.1"/>
</dbReference>
<name>A0AAU9DDU2_9LACO</name>
<dbReference type="Proteomes" id="UP001321861">
    <property type="component" value="Chromosome"/>
</dbReference>
<keyword evidence="2" id="KW-1185">Reference proteome</keyword>
<reference evidence="1 2" key="1">
    <citation type="journal article" date="2023" name="Microbiol. Spectr.">
        <title>Symbiosis of Carpenter Bees with Uncharacterized Lactic Acid Bacteria Showing NAD Auxotrophy.</title>
        <authorList>
            <person name="Kawasaki S."/>
            <person name="Ozawa K."/>
            <person name="Mori T."/>
            <person name="Yamamoto A."/>
            <person name="Ito M."/>
            <person name="Ohkuma M."/>
            <person name="Sakamoto M."/>
            <person name="Matsutani M."/>
        </authorList>
    </citation>
    <scope>NUCLEOTIDE SEQUENCE [LARGE SCALE GENOMIC DNA]</scope>
    <source>
        <strain evidence="1 2">XA3</strain>
    </source>
</reference>
<accession>A0AAU9DDU2</accession>
<sequence length="91" mass="10105">MHLINKVNKLLEEGFGEVDLIISFTDGESISVNDFSELKKVGDWLISSGSSLRVETTLSPERLKKLIIETTKISENNISICNAAGFYIPFV</sequence>